<evidence type="ECO:0000256" key="1">
    <source>
        <dbReference type="ARBA" id="ARBA00007613"/>
    </source>
</evidence>
<comment type="similarity">
    <text evidence="1 2">Belongs to the outer membrane factor (OMF) (TC 1.B.17) family.</text>
</comment>
<accession>A0ABT9EPM0</accession>
<evidence type="ECO:0000313" key="4">
    <source>
        <dbReference type="EMBL" id="MDP2521014.1"/>
    </source>
</evidence>
<keyword evidence="2" id="KW-0564">Palmitate</keyword>
<dbReference type="Proteomes" id="UP001177341">
    <property type="component" value="Unassembled WGS sequence"/>
</dbReference>
<evidence type="ECO:0000256" key="2">
    <source>
        <dbReference type="RuleBase" id="RU362097"/>
    </source>
</evidence>
<dbReference type="EMBL" id="JAUYVO010000001">
    <property type="protein sequence ID" value="MDP2521014.1"/>
    <property type="molecule type" value="Genomic_DNA"/>
</dbReference>
<dbReference type="Gene3D" id="2.20.200.10">
    <property type="entry name" value="Outer membrane efflux proteins (OEP)"/>
    <property type="match status" value="1"/>
</dbReference>
<organism evidence="4 5">
    <name type="scientific">Neptunomonas phycophila</name>
    <dbReference type="NCBI Taxonomy" id="1572645"/>
    <lineage>
        <taxon>Bacteria</taxon>
        <taxon>Pseudomonadati</taxon>
        <taxon>Pseudomonadota</taxon>
        <taxon>Gammaproteobacteria</taxon>
        <taxon>Oceanospirillales</taxon>
        <taxon>Oceanospirillaceae</taxon>
        <taxon>Neptunomonas</taxon>
    </lineage>
</organism>
<dbReference type="InterPro" id="IPR010131">
    <property type="entry name" value="MdtP/NodT-like"/>
</dbReference>
<dbReference type="SUPFAM" id="SSF56954">
    <property type="entry name" value="Outer membrane efflux proteins (OEP)"/>
    <property type="match status" value="1"/>
</dbReference>
<dbReference type="RefSeq" id="WP_305449960.1">
    <property type="nucleotide sequence ID" value="NZ_JAUYVO010000001.1"/>
</dbReference>
<evidence type="ECO:0000256" key="3">
    <source>
        <dbReference type="SAM" id="Coils"/>
    </source>
</evidence>
<keyword evidence="5" id="KW-1185">Reference proteome</keyword>
<dbReference type="PANTHER" id="PTHR30203">
    <property type="entry name" value="OUTER MEMBRANE CATION EFFLUX PROTEIN"/>
    <property type="match status" value="1"/>
</dbReference>
<keyword evidence="2" id="KW-0449">Lipoprotein</keyword>
<proteinExistence type="inferred from homology"/>
<comment type="caution">
    <text evidence="4">The sequence shown here is derived from an EMBL/GenBank/DDBJ whole genome shotgun (WGS) entry which is preliminary data.</text>
</comment>
<name>A0ABT9EPM0_9GAMM</name>
<evidence type="ECO:0000313" key="5">
    <source>
        <dbReference type="Proteomes" id="UP001177341"/>
    </source>
</evidence>
<keyword evidence="2" id="KW-0472">Membrane</keyword>
<dbReference type="Gene3D" id="1.20.1600.10">
    <property type="entry name" value="Outer membrane efflux proteins (OEP)"/>
    <property type="match status" value="1"/>
</dbReference>
<protein>
    <submittedName>
        <fullName evidence="4">Efflux transporter outer membrane subunit</fullName>
    </submittedName>
</protein>
<dbReference type="Pfam" id="PF02321">
    <property type="entry name" value="OEP"/>
    <property type="match status" value="2"/>
</dbReference>
<keyword evidence="2" id="KW-1134">Transmembrane beta strand</keyword>
<gene>
    <name evidence="4" type="ORF">Q8W30_00405</name>
</gene>
<dbReference type="InterPro" id="IPR003423">
    <property type="entry name" value="OMP_efflux"/>
</dbReference>
<keyword evidence="3" id="KW-0175">Coiled coil</keyword>
<feature type="coiled-coil region" evidence="3">
    <location>
        <begin position="190"/>
        <end position="262"/>
    </location>
</feature>
<comment type="subcellular location">
    <subcellularLocation>
        <location evidence="2">Cell outer membrane</location>
        <topology evidence="2">Lipid-anchor</topology>
    </subcellularLocation>
</comment>
<reference evidence="4" key="1">
    <citation type="submission" date="2023-07" db="EMBL/GenBank/DDBJ databases">
        <title>Genome content predicts the carbon catabolic preferences of heterotrophic bacteria.</title>
        <authorList>
            <person name="Gralka M."/>
        </authorList>
    </citation>
    <scope>NUCLEOTIDE SEQUENCE</scope>
    <source>
        <strain evidence="4">5G01</strain>
    </source>
</reference>
<dbReference type="NCBIfam" id="TIGR01845">
    <property type="entry name" value="outer_NodT"/>
    <property type="match status" value="1"/>
</dbReference>
<keyword evidence="2" id="KW-0812">Transmembrane</keyword>
<sequence>MLSPPCLLKQPSLTMVKRVWPAVIASLLVGCAAPQPLSIQPDAIAPEQWSSAQGMHPDAHDSAKGLDAEAQMANFFGLHTPQLLTLVQEALAHSHTLASAREKMLQSELALRIAKADRFPTVGLTSGIDRVEDSGNTVSLSANASWSVDIWGELSASQKQAQLEYAAAVATFNQEQITLIADVYRQWFQLQEAQLLVDLYKERSQSLQSDLEVIESGYLNGLYEALDLYLARNDANAQVAALAEQEQVLKETQRSLEQLLGRYPDAAIGADEALPLIPMMSDVPLPASIIKQRPDLQASWLTLLATDQALAAAHRARFPSLTLTGSYGGSSDALSNLVGSNLAWSVGASLAATIFDAGQREANQSIKASQRREQEQVYLDAVYTAFTEVENALTAESSLRKQYILYLEAQDNAKQAESLSFERYQRGLEDYNTVLEAQRRSLDAQTNILSLRRALLQNRVDLMVALGGQLDPSLTVEHTPVNTSQAEIPHS</sequence>